<evidence type="ECO:0000313" key="2">
    <source>
        <dbReference type="EMBL" id="RBP41249.1"/>
    </source>
</evidence>
<evidence type="ECO:0000313" key="3">
    <source>
        <dbReference type="Proteomes" id="UP000253426"/>
    </source>
</evidence>
<dbReference type="RefSeq" id="WP_113959895.1">
    <property type="nucleotide sequence ID" value="NZ_QNRR01000007.1"/>
</dbReference>
<reference evidence="2 3" key="1">
    <citation type="submission" date="2018-06" db="EMBL/GenBank/DDBJ databases">
        <title>Genomic Encyclopedia of Type Strains, Phase IV (KMG-IV): sequencing the most valuable type-strain genomes for metagenomic binning, comparative biology and taxonomic classification.</title>
        <authorList>
            <person name="Goeker M."/>
        </authorList>
    </citation>
    <scope>NUCLEOTIDE SEQUENCE [LARGE SCALE GENOMIC DNA]</scope>
    <source>
        <strain evidence="2 3">DSM 25532</strain>
    </source>
</reference>
<feature type="transmembrane region" description="Helical" evidence="1">
    <location>
        <begin position="20"/>
        <end position="40"/>
    </location>
</feature>
<gene>
    <name evidence="2" type="ORF">DES53_10780</name>
</gene>
<dbReference type="EMBL" id="QNRR01000007">
    <property type="protein sequence ID" value="RBP41249.1"/>
    <property type="molecule type" value="Genomic_DNA"/>
</dbReference>
<dbReference type="Pfam" id="PF07963">
    <property type="entry name" value="N_methyl"/>
    <property type="match status" value="1"/>
</dbReference>
<dbReference type="NCBIfam" id="TIGR02532">
    <property type="entry name" value="IV_pilin_GFxxxE"/>
    <property type="match status" value="1"/>
</dbReference>
<dbReference type="NCBIfam" id="TIGR02598">
    <property type="entry name" value="Verru_Chthon cassette protein B"/>
    <property type="match status" value="1"/>
</dbReference>
<comment type="caution">
    <text evidence="2">The sequence shown here is derived from an EMBL/GenBank/DDBJ whole genome shotgun (WGS) entry which is preliminary data.</text>
</comment>
<dbReference type="InterPro" id="IPR019838">
    <property type="entry name" value="Verru/Chthon_B"/>
</dbReference>
<keyword evidence="1" id="KW-0472">Membrane</keyword>
<keyword evidence="1" id="KW-1133">Transmembrane helix</keyword>
<keyword evidence="1" id="KW-0812">Transmembrane</keyword>
<accession>A0A366HI16</accession>
<name>A0A366HI16_9BACT</name>
<sequence length="182" mass="19585">MKLKRSPFIVQPGQQGFSLIEVSLAVAIAAVGFITLLGLLPQGLDMARRSANLASEARIVQKLSGELQSASWEELQWKGYGKKRYFNDQAMEISEAELSNPAVSFSLSYVACVYLPDQGLDLMLPAGRGAKTAAATSAQNNARRLGIAIVPTTNAGYHFGGGMAQRHVIHPVIIARMNAEAR</sequence>
<organism evidence="2 3">
    <name type="scientific">Roseimicrobium gellanilyticum</name>
    <dbReference type="NCBI Taxonomy" id="748857"/>
    <lineage>
        <taxon>Bacteria</taxon>
        <taxon>Pseudomonadati</taxon>
        <taxon>Verrucomicrobiota</taxon>
        <taxon>Verrucomicrobiia</taxon>
        <taxon>Verrucomicrobiales</taxon>
        <taxon>Verrucomicrobiaceae</taxon>
        <taxon>Roseimicrobium</taxon>
    </lineage>
</organism>
<keyword evidence="3" id="KW-1185">Reference proteome</keyword>
<protein>
    <submittedName>
        <fullName evidence="2">Uncharacterized protein (TIGR02598 family)</fullName>
    </submittedName>
</protein>
<dbReference type="OrthoDB" id="195514at2"/>
<dbReference type="AlphaFoldDB" id="A0A366HI16"/>
<evidence type="ECO:0000256" key="1">
    <source>
        <dbReference type="SAM" id="Phobius"/>
    </source>
</evidence>
<proteinExistence type="predicted"/>
<dbReference type="Proteomes" id="UP000253426">
    <property type="component" value="Unassembled WGS sequence"/>
</dbReference>
<dbReference type="InterPro" id="IPR012902">
    <property type="entry name" value="N_methyl_site"/>
</dbReference>